<evidence type="ECO:0000313" key="2">
    <source>
        <dbReference type="Ensembl" id="ENSPSMP00000020876.1"/>
    </source>
</evidence>
<dbReference type="SMART" id="SM00248">
    <property type="entry name" value="ANK"/>
    <property type="match status" value="3"/>
</dbReference>
<dbReference type="AlphaFoldDB" id="A0A8C8ZR11"/>
<organism evidence="2 3">
    <name type="scientific">Prolemur simus</name>
    <name type="common">Greater bamboo lemur</name>
    <name type="synonym">Hapalemur simus</name>
    <dbReference type="NCBI Taxonomy" id="1328070"/>
    <lineage>
        <taxon>Eukaryota</taxon>
        <taxon>Metazoa</taxon>
        <taxon>Chordata</taxon>
        <taxon>Craniata</taxon>
        <taxon>Vertebrata</taxon>
        <taxon>Euteleostomi</taxon>
        <taxon>Mammalia</taxon>
        <taxon>Eutheria</taxon>
        <taxon>Euarchontoglires</taxon>
        <taxon>Primates</taxon>
        <taxon>Strepsirrhini</taxon>
        <taxon>Lemuriformes</taxon>
        <taxon>Lemuridae</taxon>
        <taxon>Prolemur</taxon>
    </lineage>
</organism>
<feature type="repeat" description="ANK" evidence="1">
    <location>
        <begin position="115"/>
        <end position="147"/>
    </location>
</feature>
<feature type="repeat" description="ANK" evidence="1">
    <location>
        <begin position="82"/>
        <end position="114"/>
    </location>
</feature>
<dbReference type="InterPro" id="IPR036770">
    <property type="entry name" value="Ankyrin_rpt-contain_sf"/>
</dbReference>
<evidence type="ECO:0008006" key="4">
    <source>
        <dbReference type="Google" id="ProtNLM"/>
    </source>
</evidence>
<protein>
    <recommendedName>
        <fullName evidence="4">Ankyrin repeat domain-containing protein 26</fullName>
    </recommendedName>
</protein>
<feature type="repeat" description="ANK" evidence="1">
    <location>
        <begin position="148"/>
        <end position="180"/>
    </location>
</feature>
<dbReference type="PANTHER" id="PTHR24147">
    <property type="entry name" value="ANKYRIN REPEAT DOMAIN 36-RELATED"/>
    <property type="match status" value="1"/>
</dbReference>
<proteinExistence type="predicted"/>
<dbReference type="SUPFAM" id="SSF48403">
    <property type="entry name" value="Ankyrin repeat"/>
    <property type="match status" value="1"/>
</dbReference>
<dbReference type="InterPro" id="IPR002110">
    <property type="entry name" value="Ankyrin_rpt"/>
</dbReference>
<reference evidence="2" key="1">
    <citation type="submission" date="2025-08" db="UniProtKB">
        <authorList>
            <consortium name="Ensembl"/>
        </authorList>
    </citation>
    <scope>IDENTIFICATION</scope>
</reference>
<keyword evidence="3" id="KW-1185">Reference proteome</keyword>
<dbReference type="PROSITE" id="PS50297">
    <property type="entry name" value="ANK_REP_REGION"/>
    <property type="match status" value="2"/>
</dbReference>
<reference evidence="2" key="2">
    <citation type="submission" date="2025-09" db="UniProtKB">
        <authorList>
            <consortium name="Ensembl"/>
        </authorList>
    </citation>
    <scope>IDENTIFICATION</scope>
</reference>
<sequence length="181" mass="19983">MRKIFCFWRNKVGLPSGPSSNHGKTRVGLEGEAGDSAILQPWYHIQEKDLSKIHQAASAGDVAKVERILSLKKKALDARDRKKRTALHLACASGYPKVVTILVDRKCKLNVPDSKKRTALIKAVQCQKEECASILLERGADPNHSDVYGNTALHYAVYHGNLSITEKLFSHGANIEAINKV</sequence>
<name>A0A8C8ZR11_PROSS</name>
<dbReference type="Gene3D" id="1.25.40.20">
    <property type="entry name" value="Ankyrin repeat-containing domain"/>
    <property type="match status" value="1"/>
</dbReference>
<dbReference type="PANTHER" id="PTHR24147:SF60">
    <property type="entry name" value="ANKYRIN REPEAT DOMAIN-CONTAINING PROTEIN 26-RELATED"/>
    <property type="match status" value="1"/>
</dbReference>
<dbReference type="GeneTree" id="ENSGT00940000153661"/>
<evidence type="ECO:0000256" key="1">
    <source>
        <dbReference type="PROSITE-ProRule" id="PRU00023"/>
    </source>
</evidence>
<dbReference type="PROSITE" id="PS50088">
    <property type="entry name" value="ANK_REPEAT"/>
    <property type="match status" value="3"/>
</dbReference>
<accession>A0A8C8ZR11</accession>
<dbReference type="InterPro" id="IPR050657">
    <property type="entry name" value="Ankyrin_repeat_domain"/>
</dbReference>
<keyword evidence="1" id="KW-0040">ANK repeat</keyword>
<dbReference type="Proteomes" id="UP000694414">
    <property type="component" value="Unplaced"/>
</dbReference>
<dbReference type="Pfam" id="PF00023">
    <property type="entry name" value="Ank"/>
    <property type="match status" value="1"/>
</dbReference>
<dbReference type="Ensembl" id="ENSPSMT00000024224.1">
    <property type="protein sequence ID" value="ENSPSMP00000020876.1"/>
    <property type="gene ID" value="ENSPSMG00000014776.1"/>
</dbReference>
<evidence type="ECO:0000313" key="3">
    <source>
        <dbReference type="Proteomes" id="UP000694414"/>
    </source>
</evidence>
<dbReference type="Pfam" id="PF12796">
    <property type="entry name" value="Ank_2"/>
    <property type="match status" value="1"/>
</dbReference>